<comment type="similarity">
    <text evidence="6">Belongs to the bacillales FliT family.</text>
</comment>
<evidence type="ECO:0000256" key="7">
    <source>
        <dbReference type="ARBA" id="ARBA00093797"/>
    </source>
</evidence>
<sequence>MSVVEKCLNITKSIYNIILDGSEETRDDWTSEVNQLLDEREKILPLIKEPFTTEEREMSNQIMQINNKIEEGLVKNRAVIQDNIHGLRAKKTNVKKYIDPYDQVNRDGTFYDKRK</sequence>
<comment type="subcellular location">
    <subcellularLocation>
        <location evidence="1">Cytoplasm</location>
        <location evidence="1">Cytosol</location>
    </subcellularLocation>
</comment>
<evidence type="ECO:0000256" key="4">
    <source>
        <dbReference type="ARBA" id="ARBA00023186"/>
    </source>
</evidence>
<keyword evidence="3" id="KW-1005">Bacterial flagellum biogenesis</keyword>
<reference evidence="8 9" key="1">
    <citation type="submission" date="2019-03" db="EMBL/GenBank/DDBJ databases">
        <authorList>
            <person name="Yang Y."/>
        </authorList>
    </citation>
    <scope>NUCLEOTIDE SEQUENCE [LARGE SCALE GENOMIC DNA]</scope>
    <source>
        <strain evidence="8 9">ASL-1</strain>
    </source>
</reference>
<evidence type="ECO:0000256" key="1">
    <source>
        <dbReference type="ARBA" id="ARBA00004514"/>
    </source>
</evidence>
<evidence type="ECO:0000256" key="6">
    <source>
        <dbReference type="ARBA" id="ARBA00093785"/>
    </source>
</evidence>
<dbReference type="EMBL" id="SORX01000001">
    <property type="protein sequence ID" value="TFE03929.1"/>
    <property type="molecule type" value="Genomic_DNA"/>
</dbReference>
<keyword evidence="2" id="KW-0963">Cytoplasm</keyword>
<dbReference type="RefSeq" id="WP_134378708.1">
    <property type="nucleotide sequence ID" value="NZ_SORX01000001.1"/>
</dbReference>
<dbReference type="InterPro" id="IPR008622">
    <property type="entry name" value="FliT"/>
</dbReference>
<proteinExistence type="inferred from homology"/>
<name>A0A4Y8LR42_9BACL</name>
<evidence type="ECO:0000313" key="9">
    <source>
        <dbReference type="Proteomes" id="UP000297776"/>
    </source>
</evidence>
<dbReference type="Proteomes" id="UP000297776">
    <property type="component" value="Unassembled WGS sequence"/>
</dbReference>
<keyword evidence="4" id="KW-0143">Chaperone</keyword>
<accession>A0A4Y8LR42</accession>
<gene>
    <name evidence="8" type="ORF">E2626_00975</name>
</gene>
<evidence type="ECO:0000313" key="8">
    <source>
        <dbReference type="EMBL" id="TFE03929.1"/>
    </source>
</evidence>
<protein>
    <recommendedName>
        <fullName evidence="7">Flagellar protein FliT</fullName>
    </recommendedName>
</protein>
<comment type="function">
    <text evidence="5">May act as an export chaperone for the filament capping protein FliD.</text>
</comment>
<evidence type="ECO:0000256" key="3">
    <source>
        <dbReference type="ARBA" id="ARBA00022795"/>
    </source>
</evidence>
<evidence type="ECO:0000256" key="2">
    <source>
        <dbReference type="ARBA" id="ARBA00022490"/>
    </source>
</evidence>
<dbReference type="OrthoDB" id="2353131at2"/>
<comment type="caution">
    <text evidence="8">The sequence shown here is derived from an EMBL/GenBank/DDBJ whole genome shotgun (WGS) entry which is preliminary data.</text>
</comment>
<dbReference type="Pfam" id="PF05400">
    <property type="entry name" value="FliT"/>
    <property type="match status" value="1"/>
</dbReference>
<organism evidence="8 9">
    <name type="scientific">Jeotgalibacillus salarius</name>
    <dbReference type="NCBI Taxonomy" id="546023"/>
    <lineage>
        <taxon>Bacteria</taxon>
        <taxon>Bacillati</taxon>
        <taxon>Bacillota</taxon>
        <taxon>Bacilli</taxon>
        <taxon>Bacillales</taxon>
        <taxon>Caryophanaceae</taxon>
        <taxon>Jeotgalibacillus</taxon>
    </lineage>
</organism>
<keyword evidence="9" id="KW-1185">Reference proteome</keyword>
<evidence type="ECO:0000256" key="5">
    <source>
        <dbReference type="ARBA" id="ARBA00093765"/>
    </source>
</evidence>
<dbReference type="AlphaFoldDB" id="A0A4Y8LR42"/>